<dbReference type="Proteomes" id="UP000076858">
    <property type="component" value="Unassembled WGS sequence"/>
</dbReference>
<name>A0A0P5XQJ0_9CRUS</name>
<sequence>MEDKNLGKKTDLLMEERSLTILFISSLTELRLAKMEVTYCLFSPIMLMWLLCAGIDGVESAGNVPLERAINIAGIRRPLMKNDQPNTIYLKSDQRSPSLPLRTHYYPRPPLPPHRRQQQHKQQQQLGFIRNSNGRHPPRPAPVSINNHLALAGGNPGRGKLHHYFINQRQQPLKQHPNHQFRTVNVPTNIRYPHNKKPTNNHQLQPPNRQNLGIRQPIPVPLKTPYEMSPDELATPNKQNTMSQDAQNLLTLQLEGNDYLTYFYLAANETRLEEAYLTAAANAGDTVTHPPSDDDDIIIGAPSVHFDPYLSQNQSLKPKSFEEQNKANSDDHWKLTNEGGKAMVDENVIKSLDEDWLPISSPWDKYGKENRTSN</sequence>
<evidence type="ECO:0000313" key="3">
    <source>
        <dbReference type="Proteomes" id="UP000076858"/>
    </source>
</evidence>
<evidence type="ECO:0000256" key="1">
    <source>
        <dbReference type="SAM" id="MobiDB-lite"/>
    </source>
</evidence>
<reference evidence="2 3" key="1">
    <citation type="submission" date="2016-03" db="EMBL/GenBank/DDBJ databases">
        <title>EvidentialGene: Evidence-directed Construction of Genes on Genomes.</title>
        <authorList>
            <person name="Gilbert D.G."/>
            <person name="Choi J.-H."/>
            <person name="Mockaitis K."/>
            <person name="Colbourne J."/>
            <person name="Pfrender M."/>
        </authorList>
    </citation>
    <scope>NUCLEOTIDE SEQUENCE [LARGE SCALE GENOMIC DNA]</scope>
    <source>
        <strain evidence="2 3">Xinb3</strain>
        <tissue evidence="2">Complete organism</tissue>
    </source>
</reference>
<keyword evidence="3" id="KW-1185">Reference proteome</keyword>
<dbReference type="EMBL" id="LRGB01000446">
    <property type="protein sequence ID" value="KZS19089.1"/>
    <property type="molecule type" value="Genomic_DNA"/>
</dbReference>
<proteinExistence type="predicted"/>
<evidence type="ECO:0000313" key="2">
    <source>
        <dbReference type="EMBL" id="KZS19089.1"/>
    </source>
</evidence>
<comment type="caution">
    <text evidence="2">The sequence shown here is derived from an EMBL/GenBank/DDBJ whole genome shotgun (WGS) entry which is preliminary data.</text>
</comment>
<organism evidence="2 3">
    <name type="scientific">Daphnia magna</name>
    <dbReference type="NCBI Taxonomy" id="35525"/>
    <lineage>
        <taxon>Eukaryota</taxon>
        <taxon>Metazoa</taxon>
        <taxon>Ecdysozoa</taxon>
        <taxon>Arthropoda</taxon>
        <taxon>Crustacea</taxon>
        <taxon>Branchiopoda</taxon>
        <taxon>Diplostraca</taxon>
        <taxon>Cladocera</taxon>
        <taxon>Anomopoda</taxon>
        <taxon>Daphniidae</taxon>
        <taxon>Daphnia</taxon>
    </lineage>
</organism>
<dbReference type="AlphaFoldDB" id="A0A0P5XQJ0"/>
<protein>
    <submittedName>
        <fullName evidence="2">Uncharacterized protein</fullName>
    </submittedName>
</protein>
<accession>A0A0P5XQJ0</accession>
<gene>
    <name evidence="2" type="ORF">APZ42_014610</name>
</gene>
<dbReference type="OrthoDB" id="6345326at2759"/>
<feature type="region of interest" description="Disordered" evidence="1">
    <location>
        <begin position="89"/>
        <end position="156"/>
    </location>
</feature>